<keyword evidence="5 6" id="KW-0472">Membrane</keyword>
<evidence type="ECO:0000256" key="2">
    <source>
        <dbReference type="ARBA" id="ARBA00022475"/>
    </source>
</evidence>
<evidence type="ECO:0000313" key="8">
    <source>
        <dbReference type="Proteomes" id="UP000199598"/>
    </source>
</evidence>
<keyword evidence="2" id="KW-1003">Cell membrane</keyword>
<dbReference type="PANTHER" id="PTHR33529:SF6">
    <property type="entry name" value="YJGP_YJGQ FAMILY PERMEASE"/>
    <property type="match status" value="1"/>
</dbReference>
<feature type="transmembrane region" description="Helical" evidence="6">
    <location>
        <begin position="67"/>
        <end position="95"/>
    </location>
</feature>
<gene>
    <name evidence="7" type="ORF">SAMN04488518_107132</name>
</gene>
<reference evidence="7 8" key="1">
    <citation type="submission" date="2016-10" db="EMBL/GenBank/DDBJ databases">
        <authorList>
            <person name="Varghese N."/>
            <person name="Submissions S."/>
        </authorList>
    </citation>
    <scope>NUCLEOTIDE SEQUENCE [LARGE SCALE GENOMIC DNA]</scope>
    <source>
        <strain evidence="7 8">DSM 16392</strain>
    </source>
</reference>
<keyword evidence="3 6" id="KW-0812">Transmembrane</keyword>
<evidence type="ECO:0000256" key="4">
    <source>
        <dbReference type="ARBA" id="ARBA00022989"/>
    </source>
</evidence>
<dbReference type="InterPro" id="IPR030922">
    <property type="entry name" value="LptF"/>
</dbReference>
<evidence type="ECO:0000256" key="3">
    <source>
        <dbReference type="ARBA" id="ARBA00022692"/>
    </source>
</evidence>
<sequence>MRLGLSHNEQEKVLLHGTMKTIERYIVKRSFTAFIVTLAAMTGVVWSTQALRQLDLVTSKGQTLLQFGYITALALPFLILIVAPFAMMLAFIIVLNSMSRDSELIVINASGASKSLVLRPILVFSLMITGLMYFLSIYLSPAGLAELRNEVTRVRVDLVANIIKPGRFIPIEENLTFHIRNRSGDGVLEGLLLDDARDPETSFTYTAETGRIIEAADKTLLVMIDGTIQRRPKGGQDMSIVSFESYGFDLSSMIPEAREPTFKASERPTFELLSASPDDSYAAKHWDKLVVEFHDRLSVPLYPLAFGLIIYAFLGSPKTTRQDQGLAITTTIAVVTLLRTAGFGATLIVSSAPDMFPLLYAIPIIAIALAAWSISLNRRPWFVQRLVDGTQSLFNGIGRVFSKLVGRKNQGTAGL</sequence>
<feature type="transmembrane region" description="Helical" evidence="6">
    <location>
        <begin position="297"/>
        <end position="314"/>
    </location>
</feature>
<feature type="transmembrane region" description="Helical" evidence="6">
    <location>
        <begin position="355"/>
        <end position="376"/>
    </location>
</feature>
<evidence type="ECO:0000256" key="6">
    <source>
        <dbReference type="SAM" id="Phobius"/>
    </source>
</evidence>
<evidence type="ECO:0000313" key="7">
    <source>
        <dbReference type="EMBL" id="SFK63681.1"/>
    </source>
</evidence>
<protein>
    <submittedName>
        <fullName evidence="7">Lipopolysaccharide export system permease protein</fullName>
    </submittedName>
</protein>
<feature type="transmembrane region" description="Helical" evidence="6">
    <location>
        <begin position="326"/>
        <end position="349"/>
    </location>
</feature>
<dbReference type="PANTHER" id="PTHR33529">
    <property type="entry name" value="SLR0882 PROTEIN-RELATED"/>
    <property type="match status" value="1"/>
</dbReference>
<accession>A0A1I4B6P8</accession>
<dbReference type="Proteomes" id="UP000199598">
    <property type="component" value="Unassembled WGS sequence"/>
</dbReference>
<evidence type="ECO:0000256" key="5">
    <source>
        <dbReference type="ARBA" id="ARBA00023136"/>
    </source>
</evidence>
<organism evidence="7 8">
    <name type="scientific">Pseudovibrio ascidiaceicola</name>
    <dbReference type="NCBI Taxonomy" id="285279"/>
    <lineage>
        <taxon>Bacteria</taxon>
        <taxon>Pseudomonadati</taxon>
        <taxon>Pseudomonadota</taxon>
        <taxon>Alphaproteobacteria</taxon>
        <taxon>Hyphomicrobiales</taxon>
        <taxon>Stappiaceae</taxon>
        <taxon>Pseudovibrio</taxon>
    </lineage>
</organism>
<feature type="transmembrane region" description="Helical" evidence="6">
    <location>
        <begin position="116"/>
        <end position="139"/>
    </location>
</feature>
<keyword evidence="4 6" id="KW-1133">Transmembrane helix</keyword>
<dbReference type="Pfam" id="PF03739">
    <property type="entry name" value="LptF_LptG"/>
    <property type="match status" value="1"/>
</dbReference>
<keyword evidence="8" id="KW-1185">Reference proteome</keyword>
<name>A0A1I4B6P8_9HYPH</name>
<feature type="transmembrane region" description="Helical" evidence="6">
    <location>
        <begin position="30"/>
        <end position="47"/>
    </location>
</feature>
<dbReference type="InterPro" id="IPR005495">
    <property type="entry name" value="LptG/LptF_permease"/>
</dbReference>
<dbReference type="NCBIfam" id="TIGR04407">
    <property type="entry name" value="LptF_YjgP"/>
    <property type="match status" value="1"/>
</dbReference>
<comment type="caution">
    <text evidence="7">The sequence shown here is derived from an EMBL/GenBank/DDBJ whole genome shotgun (WGS) entry which is preliminary data.</text>
</comment>
<proteinExistence type="predicted"/>
<dbReference type="EMBL" id="FOSK01000007">
    <property type="protein sequence ID" value="SFK63681.1"/>
    <property type="molecule type" value="Genomic_DNA"/>
</dbReference>
<comment type="subcellular location">
    <subcellularLocation>
        <location evidence="1">Cell membrane</location>
        <topology evidence="1">Multi-pass membrane protein</topology>
    </subcellularLocation>
</comment>
<evidence type="ECO:0000256" key="1">
    <source>
        <dbReference type="ARBA" id="ARBA00004651"/>
    </source>
</evidence>